<keyword evidence="2" id="KW-0436">Ligase</keyword>
<dbReference type="Gene3D" id="3.40.50.12780">
    <property type="entry name" value="N-terminal domain of ligase-like"/>
    <property type="match status" value="1"/>
</dbReference>
<dbReference type="InterPro" id="IPR042099">
    <property type="entry name" value="ANL_N_sf"/>
</dbReference>
<dbReference type="RefSeq" id="WP_123326611.1">
    <property type="nucleotide sequence ID" value="NZ_JBHRSX010000005.1"/>
</dbReference>
<sequence length="467" mass="50960">MSHAELMIPFIEAHRYSERVALMDDTDSLTYRQLSEAVERRAQNWQQIVALHRPVVMMLIDNSITSVVDYLTALSLDYVVLLLNRECTLATREQYAQALTPNAVIGDGTVTFLHNDPPSTDARLSLLLSTSGSTGAGKCVALSQRNLTANCDAILAYLPIVAEDITLATLPLSYSYGLSVLHTHLKAGATICFTRHSVFDKAFWEVIKNRPVTSLAGVPSFYEMLLRLRFTRMTLPALRYFTQAGGKLAEAHVTSLAEYAKQTDKAFFVMYGQTEATARMAYLAPHKVLQKPGAMGQAIAGGEFKLTGENPPDGEGELCYRGDNVMLGYVEKAADLAAFTPPEWLATGDLAVCDADGDYTITGRTKRMIKIAGERVNLDVVEQAFLSILAGQNLTLAACVIGEDDKLIAVYSGELSGEQNAQLTDQLVKTLAIPKRNIRLLANVTIALLDNGKIDYASLARQQKGVA</sequence>
<organism evidence="4 5">
    <name type="scientific">Alteromonas oceani</name>
    <dbReference type="NCBI Taxonomy" id="2071609"/>
    <lineage>
        <taxon>Bacteria</taxon>
        <taxon>Pseudomonadati</taxon>
        <taxon>Pseudomonadota</taxon>
        <taxon>Gammaproteobacteria</taxon>
        <taxon>Alteromonadales</taxon>
        <taxon>Alteromonadaceae</taxon>
        <taxon>Alteromonas/Salinimonas group</taxon>
        <taxon>Alteromonas</taxon>
    </lineage>
</organism>
<evidence type="ECO:0000313" key="4">
    <source>
        <dbReference type="EMBL" id="MFC3200340.1"/>
    </source>
</evidence>
<name>A0ABV7JQG2_9ALTE</name>
<reference evidence="5" key="1">
    <citation type="journal article" date="2019" name="Int. J. Syst. Evol. Microbiol.">
        <title>The Global Catalogue of Microorganisms (GCM) 10K type strain sequencing project: providing services to taxonomists for standard genome sequencing and annotation.</title>
        <authorList>
            <consortium name="The Broad Institute Genomics Platform"/>
            <consortium name="The Broad Institute Genome Sequencing Center for Infectious Disease"/>
            <person name="Wu L."/>
            <person name="Ma J."/>
        </authorList>
    </citation>
    <scope>NUCLEOTIDE SEQUENCE [LARGE SCALE GENOMIC DNA]</scope>
    <source>
        <strain evidence="5">KCTC 52449</strain>
    </source>
</reference>
<accession>A0ABV7JQG2</accession>
<evidence type="ECO:0000256" key="1">
    <source>
        <dbReference type="ARBA" id="ARBA00006432"/>
    </source>
</evidence>
<evidence type="ECO:0000259" key="3">
    <source>
        <dbReference type="Pfam" id="PF00501"/>
    </source>
</evidence>
<evidence type="ECO:0000256" key="2">
    <source>
        <dbReference type="ARBA" id="ARBA00022598"/>
    </source>
</evidence>
<dbReference type="Proteomes" id="UP001595477">
    <property type="component" value="Unassembled WGS sequence"/>
</dbReference>
<dbReference type="SUPFAM" id="SSF56801">
    <property type="entry name" value="Acetyl-CoA synthetase-like"/>
    <property type="match status" value="1"/>
</dbReference>
<keyword evidence="5" id="KW-1185">Reference proteome</keyword>
<dbReference type="EMBL" id="JBHRSX010000005">
    <property type="protein sequence ID" value="MFC3200340.1"/>
    <property type="molecule type" value="Genomic_DNA"/>
</dbReference>
<protein>
    <submittedName>
        <fullName evidence="4">AMP-binding protein</fullName>
    </submittedName>
</protein>
<dbReference type="InterPro" id="IPR000873">
    <property type="entry name" value="AMP-dep_synth/lig_dom"/>
</dbReference>
<proteinExistence type="inferred from homology"/>
<dbReference type="PANTHER" id="PTHR43201:SF5">
    <property type="entry name" value="MEDIUM-CHAIN ACYL-COA LIGASE ACSF2, MITOCHONDRIAL"/>
    <property type="match status" value="1"/>
</dbReference>
<comment type="similarity">
    <text evidence="1">Belongs to the ATP-dependent AMP-binding enzyme family.</text>
</comment>
<gene>
    <name evidence="4" type="ORF">ACFOEW_00705</name>
</gene>
<feature type="domain" description="AMP-dependent synthetase/ligase" evidence="3">
    <location>
        <begin position="120"/>
        <end position="329"/>
    </location>
</feature>
<evidence type="ECO:0000313" key="5">
    <source>
        <dbReference type="Proteomes" id="UP001595477"/>
    </source>
</evidence>
<dbReference type="PANTHER" id="PTHR43201">
    <property type="entry name" value="ACYL-COA SYNTHETASE"/>
    <property type="match status" value="1"/>
</dbReference>
<comment type="caution">
    <text evidence="4">The sequence shown here is derived from an EMBL/GenBank/DDBJ whole genome shotgun (WGS) entry which is preliminary data.</text>
</comment>
<dbReference type="Pfam" id="PF00501">
    <property type="entry name" value="AMP-binding"/>
    <property type="match status" value="1"/>
</dbReference>